<gene>
    <name evidence="3" type="ORF">NAEGRDRAFT_54639</name>
</gene>
<dbReference type="GeneID" id="8860828"/>
<dbReference type="AlphaFoldDB" id="D2W4M3"/>
<dbReference type="InParanoid" id="D2W4M3"/>
<dbReference type="Proteomes" id="UP000006671">
    <property type="component" value="Unassembled WGS sequence"/>
</dbReference>
<name>D2W4M3_NAEGR</name>
<keyword evidence="1" id="KW-0175">Coiled coil</keyword>
<reference evidence="3 4" key="1">
    <citation type="journal article" date="2010" name="Cell">
        <title>The genome of Naegleria gruberi illuminates early eukaryotic versatility.</title>
        <authorList>
            <person name="Fritz-Laylin L.K."/>
            <person name="Prochnik S.E."/>
            <person name="Ginger M.L."/>
            <person name="Dacks J.B."/>
            <person name="Carpenter M.L."/>
            <person name="Field M.C."/>
            <person name="Kuo A."/>
            <person name="Paredez A."/>
            <person name="Chapman J."/>
            <person name="Pham J."/>
            <person name="Shu S."/>
            <person name="Neupane R."/>
            <person name="Cipriano M."/>
            <person name="Mancuso J."/>
            <person name="Tu H."/>
            <person name="Salamov A."/>
            <person name="Lindquist E."/>
            <person name="Shapiro H."/>
            <person name="Lucas S."/>
            <person name="Grigoriev I.V."/>
            <person name="Cande W.Z."/>
            <person name="Fulton C."/>
            <person name="Rokhsar D.S."/>
            <person name="Dawson S.C."/>
        </authorList>
    </citation>
    <scope>NUCLEOTIDE SEQUENCE [LARGE SCALE GENOMIC DNA]</scope>
    <source>
        <strain evidence="3 4">NEG-M</strain>
    </source>
</reference>
<feature type="region of interest" description="Disordered" evidence="2">
    <location>
        <begin position="1"/>
        <end position="29"/>
    </location>
</feature>
<keyword evidence="4" id="KW-1185">Reference proteome</keyword>
<dbReference type="EMBL" id="GG738966">
    <property type="protein sequence ID" value="EFC35979.1"/>
    <property type="molecule type" value="Genomic_DNA"/>
</dbReference>
<dbReference type="VEuPathDB" id="AmoebaDB:NAEGRDRAFT_54639"/>
<dbReference type="KEGG" id="ngr:NAEGRDRAFT_54639"/>
<proteinExistence type="predicted"/>
<feature type="coiled-coil region" evidence="1">
    <location>
        <begin position="274"/>
        <end position="304"/>
    </location>
</feature>
<evidence type="ECO:0000313" key="4">
    <source>
        <dbReference type="Proteomes" id="UP000006671"/>
    </source>
</evidence>
<protein>
    <submittedName>
        <fullName evidence="3">Predicted protein</fullName>
    </submittedName>
</protein>
<dbReference type="RefSeq" id="XP_002668723.1">
    <property type="nucleotide sequence ID" value="XM_002668677.1"/>
</dbReference>
<evidence type="ECO:0000256" key="2">
    <source>
        <dbReference type="SAM" id="MobiDB-lite"/>
    </source>
</evidence>
<evidence type="ECO:0000256" key="1">
    <source>
        <dbReference type="SAM" id="Coils"/>
    </source>
</evidence>
<organism evidence="4">
    <name type="scientific">Naegleria gruberi</name>
    <name type="common">Amoeba</name>
    <dbReference type="NCBI Taxonomy" id="5762"/>
    <lineage>
        <taxon>Eukaryota</taxon>
        <taxon>Discoba</taxon>
        <taxon>Heterolobosea</taxon>
        <taxon>Tetramitia</taxon>
        <taxon>Eutetramitia</taxon>
        <taxon>Vahlkampfiidae</taxon>
        <taxon>Naegleria</taxon>
    </lineage>
</organism>
<evidence type="ECO:0000313" key="3">
    <source>
        <dbReference type="EMBL" id="EFC35979.1"/>
    </source>
</evidence>
<sequence length="501" mass="58924">MSTSQQTQKRKSASNSSSSSKKKKDESELRMKPLEPVGMQWYSVELLPATINKGPPEVGKLTNFIENLRKQEITVRADKSIIKQLFKKHQLVYILILYNEYLKHLQRKNSEFENFPTVSYSLPVEELFQFLIEKIEQIQKVLKPFFDFDRELQFRKVNNLQNVAHVPYNKLHEHDRYYLKHETEPLKVAIVELISFTKQECNCKFLHWKIDCDTCCSTEMIEKYQEGKYYDFPLSNLYAKPLGLDPEEMDEEEENVTSTNYLFAVPPINDDKDTEKDNSENHFLKKENAELEKKLAESNRLQNHFASESAKKSKEIEDLKMRLEFKTVESNQKSKYLSQIFNDIVSHSKYVKPEYAIMETCKLVGNDRIPEEFHSVLTNTEESFSIELNGKTFNLTPQQRDKIRQKDTGQVFAFVFFELLKMNIISNNEIRGPPEFKTSLIDQLVTYNKYFQSTRESAVENRNKDPLLKAYSNFLGIPTSKKPLPKYFAEYDSKYYTNNEQ</sequence>
<accession>D2W4M3</accession>